<sequence>MAPNLAPSKHELIYDMIHSGERSITKMALAAGCNKSTIWRISSNIRMFGTVKAPPIKGGRPRSITPLILEALCDHLIEKPALYLDEMVIFLWDEFALQATKSSISTRTQP</sequence>
<dbReference type="Proteomes" id="UP001152646">
    <property type="component" value="Unassembled WGS sequence"/>
</dbReference>
<protein>
    <submittedName>
        <fullName evidence="1">Uncharacterized protein</fullName>
    </submittedName>
</protein>
<organism evidence="1 2">
    <name type="scientific">Penicillium salamii</name>
    <dbReference type="NCBI Taxonomy" id="1612424"/>
    <lineage>
        <taxon>Eukaryota</taxon>
        <taxon>Fungi</taxon>
        <taxon>Dikarya</taxon>
        <taxon>Ascomycota</taxon>
        <taxon>Pezizomycotina</taxon>
        <taxon>Eurotiomycetes</taxon>
        <taxon>Eurotiomycetidae</taxon>
        <taxon>Eurotiales</taxon>
        <taxon>Aspergillaceae</taxon>
        <taxon>Penicillium</taxon>
    </lineage>
</organism>
<proteinExistence type="predicted"/>
<evidence type="ECO:0000313" key="1">
    <source>
        <dbReference type="EMBL" id="CAG8418802.1"/>
    </source>
</evidence>
<evidence type="ECO:0000313" key="2">
    <source>
        <dbReference type="Proteomes" id="UP001152646"/>
    </source>
</evidence>
<reference evidence="1" key="1">
    <citation type="submission" date="2021-07" db="EMBL/GenBank/DDBJ databases">
        <authorList>
            <person name="Branca A.L. A."/>
        </authorList>
    </citation>
    <scope>NUCLEOTIDE SEQUENCE</scope>
</reference>
<dbReference type="OrthoDB" id="429813at2759"/>
<dbReference type="AlphaFoldDB" id="A0A9W4JWS3"/>
<accession>A0A9W4JWS3</accession>
<dbReference type="EMBL" id="CAJVPA010000237">
    <property type="protein sequence ID" value="CAG8418802.1"/>
    <property type="molecule type" value="Genomic_DNA"/>
</dbReference>
<comment type="caution">
    <text evidence="1">The sequence shown here is derived from an EMBL/GenBank/DDBJ whole genome shotgun (WGS) entry which is preliminary data.</text>
</comment>
<name>A0A9W4JWS3_9EURO</name>
<gene>
    <name evidence="1" type="ORF">PSALAMII_LOCUS9985</name>
</gene>
<dbReference type="InterPro" id="IPR009057">
    <property type="entry name" value="Homeodomain-like_sf"/>
</dbReference>
<dbReference type="SUPFAM" id="SSF46689">
    <property type="entry name" value="Homeodomain-like"/>
    <property type="match status" value="1"/>
</dbReference>